<proteinExistence type="predicted"/>
<feature type="region of interest" description="Disordered" evidence="2">
    <location>
        <begin position="1"/>
        <end position="84"/>
    </location>
</feature>
<feature type="region of interest" description="Disordered" evidence="2">
    <location>
        <begin position="841"/>
        <end position="910"/>
    </location>
</feature>
<dbReference type="GeneID" id="39985876"/>
<feature type="compositionally biased region" description="Basic and acidic residues" evidence="2">
    <location>
        <begin position="635"/>
        <end position="648"/>
    </location>
</feature>
<evidence type="ECO:0000313" key="4">
    <source>
        <dbReference type="Proteomes" id="UP000192257"/>
    </source>
</evidence>
<keyword evidence="4" id="KW-1185">Reference proteome</keyword>
<feature type="coiled-coil region" evidence="1">
    <location>
        <begin position="753"/>
        <end position="822"/>
    </location>
</feature>
<accession>A0A1X0NV57</accession>
<name>A0A1X0NV57_9TRYP</name>
<dbReference type="PROSITE" id="PS00018">
    <property type="entry name" value="EF_HAND_1"/>
    <property type="match status" value="1"/>
</dbReference>
<dbReference type="InterPro" id="IPR018247">
    <property type="entry name" value="EF_Hand_1_Ca_BS"/>
</dbReference>
<reference evidence="3 4" key="1">
    <citation type="submission" date="2017-03" db="EMBL/GenBank/DDBJ databases">
        <title>An alternative strategy for trypanosome survival in the mammalian bloodstream revealed through genome and transcriptome analysis of the ubiquitous bovine parasite Trypanosoma (Megatrypanum) theileri.</title>
        <authorList>
            <person name="Kelly S."/>
            <person name="Ivens A."/>
            <person name="Mott A."/>
            <person name="O'Neill E."/>
            <person name="Emms D."/>
            <person name="Macleod O."/>
            <person name="Voorheis P."/>
            <person name="Matthews J."/>
            <person name="Matthews K."/>
            <person name="Carrington M."/>
        </authorList>
    </citation>
    <scope>NUCLEOTIDE SEQUENCE [LARGE SCALE GENOMIC DNA]</scope>
    <source>
        <strain evidence="3">Edinburgh</strain>
    </source>
</reference>
<feature type="region of interest" description="Disordered" evidence="2">
    <location>
        <begin position="635"/>
        <end position="678"/>
    </location>
</feature>
<feature type="compositionally biased region" description="Basic and acidic residues" evidence="2">
    <location>
        <begin position="1618"/>
        <end position="1637"/>
    </location>
</feature>
<feature type="compositionally biased region" description="Polar residues" evidence="2">
    <location>
        <begin position="855"/>
        <end position="864"/>
    </location>
</feature>
<feature type="region of interest" description="Disordered" evidence="2">
    <location>
        <begin position="1188"/>
        <end position="1214"/>
    </location>
</feature>
<feature type="compositionally biased region" description="Polar residues" evidence="2">
    <location>
        <begin position="7"/>
        <end position="30"/>
    </location>
</feature>
<dbReference type="EMBL" id="NBCO01000016">
    <property type="protein sequence ID" value="ORC88586.1"/>
    <property type="molecule type" value="Genomic_DNA"/>
</dbReference>
<evidence type="ECO:0000256" key="2">
    <source>
        <dbReference type="SAM" id="MobiDB-lite"/>
    </source>
</evidence>
<sequence length="1730" mass="196297">MSRVTHRQQQWKSVNSGASTPQPLISSTNPATTTVTTTATTTTTTTTTTSKGSIPNNNTRKPQQFADNESGKKKSGDALPGIAGPASAKALRFGRRIYSKVSGESGTQSNISDKQTENRAQLAQTVAAHLLKAALDRQPNVLPVFSNDPETHTPYMLPKDEALMRPEKKLLMTPCLGLAASANAITLKSSCFPTLPDEAARRLEKERSLNRVLFSWWETRNACRQNEDTIANVEEELRGPLWDCFKQFLTEEEGRAMHELKQNQKTTFPGKLYSKWGEFDGELTTKSGLKTLTGKGAISLESEAVVANLPSSDRGISMPLELYERLFQTVMNRVHRRFLMLLRCQGCSNTDDTNTSLQSSLQCNTYIQFLLTSEIEMIEAGERVSNYNDAIPSYLPLVSLPEERCFRPLLAAETAFSVALLWRILDQTKSMVPGMAWALELFTKYLLPHVYENFTPSEKLLPTAGAIGEQVEQLHSLQLNLIRQRSMKTATVQAKEDVRYLETFMKSWAWRTWRQSAVGEKRRGVALMRLESIFKRLHNAIRLQKTFREWRLTAKEGRFKSQLDEIERKYNSFLTGAQHAARRVQFFPEFTEGMDILPSVVMPDKNKFVAIKLAETAQHTKGQKKTQNLISEAKKKEEELEDELKQNEDSLPSTQKPTQLTPKESGINSDSFSPTDMEQAKTRWEYVDDSNNKRMQPSDMKPIPQTFMTSIKQENNNSSEGTALQKRAVETFEGMLQKLEEMEKISGYLRQEIAIQNRLIQKLERENNSLKGRATELEQALFNSEEKRLHFCNLVQERELDVRELERRIAQLKSRVRCQQQRPWQRTVMRVVGEMCGASTTASEYSDDRRVARNMKTSPVETNDISNNSNRRISLPVPLHSTTTLPTGRRLASGDATSSRGEDAATTPNLSSAVIPVDNERVDRDNGDEVPELAPGAEEERLFGKIAPLVISSTRYMPDAQTILRDWANNCLDDLESLDDLKGGALSTRFHNFSEEVRSGVLISRLLFYLALPRYQNKTAVAHTTIEGTGKRLSENLDFTEQRRQLLMQHNVQLEAPFPTYSECFGDLLNLKPSGRMSLLLQFATELIEGPEQLGDEYIQKRMNRIREAAIKATEMTLPPAADRVEMMEVVDPYALARGDRSAAITLISLLYVRFAHPFNHKAKQSAMVEREAMLYLLSNGTYLRQQHSGGASLSEEGGKEETTEKTESSDTPITRELLSQLEEEERSPWQLFLKYCQPLISTMAHPFILRGNFWPSVAFDSPELAQMLGALGVALHRSLEVHRWHIIVSCLVPVNTYSSLSRGIFTGRRASPSALQVGLEREGDWVFAVDMPCIKKVFHQREGVIRQAIENGTMKRDNAWHDDEWRNEGYFTEMDKSYLMKAFGNCGNDLLQLFLRRSTLSSSCAMPSLDLGGWRLLWIDTGLVIPDDPEGSRVDLEQLTSIFYSVATTLMETRKESKVTELHMDEWNSQPLPLFVNELYYPDFLAAVVLLTHEMFPPLDPNTDGSTESITWLGDGLSQLIFKLVAPKLLSCGLEDPLVIVRGIRSSIKTEQVLIRYNKALMTIFHSYCKEVCGVSGMEREQLLHMLRDAMLTSTEISQNLIYELFQPFSVNKKSEEALREEKRREQDARPRDMPVQRRRGNVSILDPNSDQPMLTGRNKEFCVLLYDGFVDFLCVLCHFKQPNPLIPFDQRMETFLRRGLLRPLSHRNDVLASIMSNEKRQSKPESAS</sequence>
<dbReference type="VEuPathDB" id="TriTrypDB:TM35_000162240"/>
<protein>
    <submittedName>
        <fullName evidence="3">Uncharacterized protein</fullName>
    </submittedName>
</protein>
<keyword evidence="1" id="KW-0175">Coiled coil</keyword>
<feature type="compositionally biased region" description="Low complexity" evidence="2">
    <location>
        <begin position="865"/>
        <end position="874"/>
    </location>
</feature>
<evidence type="ECO:0000313" key="3">
    <source>
        <dbReference type="EMBL" id="ORC88586.1"/>
    </source>
</evidence>
<dbReference type="RefSeq" id="XP_028882652.1">
    <property type="nucleotide sequence ID" value="XM_029026096.1"/>
</dbReference>
<feature type="compositionally biased region" description="Basic and acidic residues" evidence="2">
    <location>
        <begin position="1197"/>
        <end position="1209"/>
    </location>
</feature>
<organism evidence="3 4">
    <name type="scientific">Trypanosoma theileri</name>
    <dbReference type="NCBI Taxonomy" id="67003"/>
    <lineage>
        <taxon>Eukaryota</taxon>
        <taxon>Discoba</taxon>
        <taxon>Euglenozoa</taxon>
        <taxon>Kinetoplastea</taxon>
        <taxon>Metakinetoplastina</taxon>
        <taxon>Trypanosomatida</taxon>
        <taxon>Trypanosomatidae</taxon>
        <taxon>Trypanosoma</taxon>
    </lineage>
</organism>
<feature type="compositionally biased region" description="Polar residues" evidence="2">
    <location>
        <begin position="50"/>
        <end position="67"/>
    </location>
</feature>
<gene>
    <name evidence="3" type="ORF">TM35_000162240</name>
</gene>
<feature type="compositionally biased region" description="Polar residues" evidence="2">
    <location>
        <begin position="649"/>
        <end position="676"/>
    </location>
</feature>
<feature type="compositionally biased region" description="Low complexity" evidence="2">
    <location>
        <begin position="31"/>
        <end position="49"/>
    </location>
</feature>
<dbReference type="Proteomes" id="UP000192257">
    <property type="component" value="Unassembled WGS sequence"/>
</dbReference>
<comment type="caution">
    <text evidence="3">The sequence shown here is derived from an EMBL/GenBank/DDBJ whole genome shotgun (WGS) entry which is preliminary data.</text>
</comment>
<feature type="region of interest" description="Disordered" evidence="2">
    <location>
        <begin position="1618"/>
        <end position="1652"/>
    </location>
</feature>
<evidence type="ECO:0000256" key="1">
    <source>
        <dbReference type="SAM" id="Coils"/>
    </source>
</evidence>
<dbReference type="OrthoDB" id="273630at2759"/>